<dbReference type="InterPro" id="IPR005648">
    <property type="entry name" value="FlgD"/>
</dbReference>
<dbReference type="Pfam" id="PF13861">
    <property type="entry name" value="FLgD_tudor"/>
    <property type="match status" value="1"/>
</dbReference>
<dbReference type="GO" id="GO:0044781">
    <property type="term" value="P:bacterial-type flagellum organization"/>
    <property type="evidence" value="ECO:0007669"/>
    <property type="project" value="UniProtKB-UniRule"/>
</dbReference>
<dbReference type="Pfam" id="PF03963">
    <property type="entry name" value="FlgD"/>
    <property type="match status" value="1"/>
</dbReference>
<sequence>MAETNAVNNAVNNNSVSAIIKDGQVQNLDKSKESKNMNTASGYDKDSFLKILVAQMKYQDPMEPTSNTEYISQYATFTQVEQLNNMANSMSLSRASEMVGKTVTVNQVNADTGKTSEVQGVVDFVTYSGNKAYLSINGTNYNIDDVTEVLSADYTDALEVVKDFQEAIDKLPNLNLISEEEHGSTIDTMYDFYMNKMDEKAKNLMNKDYVTSLLQFVNRIDDIRGNDHRTLIKATT</sequence>
<name>A0A1M7SXT1_9FIRM</name>
<keyword evidence="5" id="KW-0969">Cilium</keyword>
<reference evidence="5 6" key="1">
    <citation type="submission" date="2016-12" db="EMBL/GenBank/DDBJ databases">
        <authorList>
            <person name="Song W.-J."/>
            <person name="Kurnit D.M."/>
        </authorList>
    </citation>
    <scope>NUCLEOTIDE SEQUENCE [LARGE SCALE GENOMIC DNA]</scope>
    <source>
        <strain evidence="5 6">DSM 14810</strain>
    </source>
</reference>
<evidence type="ECO:0000256" key="3">
    <source>
        <dbReference type="RuleBase" id="RU362076"/>
    </source>
</evidence>
<gene>
    <name evidence="5" type="ORF">SAMN02745247_02612</name>
</gene>
<dbReference type="Proteomes" id="UP000184097">
    <property type="component" value="Unassembled WGS sequence"/>
</dbReference>
<evidence type="ECO:0000259" key="4">
    <source>
        <dbReference type="Pfam" id="PF13861"/>
    </source>
</evidence>
<comment type="function">
    <text evidence="3">Required for flagellar hook formation. May act as a scaffolding protein.</text>
</comment>
<evidence type="ECO:0000256" key="1">
    <source>
        <dbReference type="ARBA" id="ARBA00010577"/>
    </source>
</evidence>
<keyword evidence="5" id="KW-0966">Cell projection</keyword>
<dbReference type="AlphaFoldDB" id="A0A1M7SXT1"/>
<organism evidence="5 6">
    <name type="scientific">Butyrivibrio hungatei DSM 14810</name>
    <dbReference type="NCBI Taxonomy" id="1121132"/>
    <lineage>
        <taxon>Bacteria</taxon>
        <taxon>Bacillati</taxon>
        <taxon>Bacillota</taxon>
        <taxon>Clostridia</taxon>
        <taxon>Lachnospirales</taxon>
        <taxon>Lachnospiraceae</taxon>
        <taxon>Butyrivibrio</taxon>
    </lineage>
</organism>
<dbReference type="RefSeq" id="WP_072704924.1">
    <property type="nucleotide sequence ID" value="NZ_FRDH01000012.1"/>
</dbReference>
<protein>
    <recommendedName>
        <fullName evidence="3">Basal-body rod modification protein FlgD</fullName>
    </recommendedName>
</protein>
<feature type="domain" description="FlgD Tudor-like" evidence="4">
    <location>
        <begin position="94"/>
        <end position="147"/>
    </location>
</feature>
<dbReference type="InterPro" id="IPR025963">
    <property type="entry name" value="FLgD_Tudor"/>
</dbReference>
<proteinExistence type="inferred from homology"/>
<keyword evidence="2 3" id="KW-1005">Bacterial flagellum biogenesis</keyword>
<evidence type="ECO:0000313" key="5">
    <source>
        <dbReference type="EMBL" id="SHN63206.1"/>
    </source>
</evidence>
<comment type="similarity">
    <text evidence="1 3">Belongs to the FlgD family.</text>
</comment>
<accession>A0A1M7SXT1</accession>
<keyword evidence="5" id="KW-0282">Flagellum</keyword>
<evidence type="ECO:0000313" key="6">
    <source>
        <dbReference type="Proteomes" id="UP000184097"/>
    </source>
</evidence>
<evidence type="ECO:0000256" key="2">
    <source>
        <dbReference type="ARBA" id="ARBA00022795"/>
    </source>
</evidence>
<dbReference type="EMBL" id="FRDH01000012">
    <property type="protein sequence ID" value="SHN63206.1"/>
    <property type="molecule type" value="Genomic_DNA"/>
</dbReference>